<accession>A0ABS7GDH7</accession>
<gene>
    <name evidence="1" type="ORF">K1Y79_09435</name>
</gene>
<proteinExistence type="predicted"/>
<organism evidence="1 2">
    <name type="scientific">Chitinophaga rhizophila</name>
    <dbReference type="NCBI Taxonomy" id="2866212"/>
    <lineage>
        <taxon>Bacteria</taxon>
        <taxon>Pseudomonadati</taxon>
        <taxon>Bacteroidota</taxon>
        <taxon>Chitinophagia</taxon>
        <taxon>Chitinophagales</taxon>
        <taxon>Chitinophagaceae</taxon>
        <taxon>Chitinophaga</taxon>
    </lineage>
</organism>
<reference evidence="1 2" key="1">
    <citation type="submission" date="2021-08" db="EMBL/GenBank/DDBJ databases">
        <title>The genome sequence of Chitinophaga sp. B61.</title>
        <authorList>
            <person name="Zhang X."/>
        </authorList>
    </citation>
    <scope>NUCLEOTIDE SEQUENCE [LARGE SCALE GENOMIC DNA]</scope>
    <source>
        <strain evidence="1 2">B61</strain>
    </source>
</reference>
<dbReference type="RefSeq" id="WP_220249772.1">
    <property type="nucleotide sequence ID" value="NZ_JAICCF010000002.1"/>
</dbReference>
<evidence type="ECO:0000313" key="2">
    <source>
        <dbReference type="Proteomes" id="UP000812961"/>
    </source>
</evidence>
<dbReference type="EMBL" id="JAICCF010000002">
    <property type="protein sequence ID" value="MBW8684553.1"/>
    <property type="molecule type" value="Genomic_DNA"/>
</dbReference>
<protein>
    <submittedName>
        <fullName evidence="1">Uncharacterized protein</fullName>
    </submittedName>
</protein>
<comment type="caution">
    <text evidence="1">The sequence shown here is derived from an EMBL/GenBank/DDBJ whole genome shotgun (WGS) entry which is preliminary data.</text>
</comment>
<dbReference type="Proteomes" id="UP000812961">
    <property type="component" value="Unassembled WGS sequence"/>
</dbReference>
<keyword evidence="2" id="KW-1185">Reference proteome</keyword>
<evidence type="ECO:0000313" key="1">
    <source>
        <dbReference type="EMBL" id="MBW8684553.1"/>
    </source>
</evidence>
<name>A0ABS7GDH7_9BACT</name>
<sequence>MTNKHLHRSIIPTKSTANIKQDQKYISTNSYELNGWKLKGNDAHVIASIRLIQHDYQCFSDWSKQDMRSFWSFIGKLHRYDWKNLLDTGGKVNKTGLAPTIISKDRYPNTTFRNSMEDNIDMIELRVDNTKRVHGFRVGPIFYICWLDKNHAICA</sequence>
<dbReference type="NCBIfam" id="NF046006">
    <property type="entry name" value="MAG6450_fam"/>
    <property type="match status" value="1"/>
</dbReference>